<reference evidence="4" key="4">
    <citation type="journal article" date="2002" name="Genome Biol.">
        <title>The transposable elements of the Drosophila melanogaster euchromatin: a genomics perspective.</title>
        <authorList>
            <person name="Kaminker J.S."/>
            <person name="Bergman C.M."/>
            <person name="Kronmiller B."/>
            <person name="Carlson J."/>
            <person name="Svirskas R."/>
            <person name="Patel S."/>
            <person name="Frise E."/>
            <person name="Wheeler D.A."/>
            <person name="Lewis S.E."/>
            <person name="Rubin G.M."/>
            <person name="Ashburner M."/>
            <person name="Celniker S.E."/>
        </authorList>
    </citation>
    <scope>NUCLEOTIDE SEQUENCE [LARGE SCALE GENOMIC DNA]</scope>
    <source>
        <strain evidence="4">Berkeley</strain>
    </source>
</reference>
<keyword evidence="4" id="KW-1185">Reference proteome</keyword>
<dbReference type="VEuPathDB" id="VectorBase:FBgn0052115"/>
<reference evidence="1 4" key="7">
    <citation type="journal article" date="2005" name="PLoS Comput. Biol.">
        <title>Combined evidence annotation of transposable elements in genome sequences.</title>
        <authorList>
            <person name="Quesneville H."/>
            <person name="Bergman C.M."/>
            <person name="Andrieu O."/>
            <person name="Autard D."/>
            <person name="Nouaud D."/>
            <person name="Ashburner M."/>
            <person name="Anxolabehere D."/>
        </authorList>
    </citation>
    <scope>NUCLEOTIDE SEQUENCE [LARGE SCALE GENOMIC DNA]</scope>
    <source>
        <strain evidence="4">Berkeley</strain>
    </source>
</reference>
<evidence type="ECO:0000313" key="4">
    <source>
        <dbReference type="Proteomes" id="UP000000803"/>
    </source>
</evidence>
<reference evidence="1" key="15">
    <citation type="submission" date="2022-11" db="EMBL/GenBank/DDBJ databases">
        <authorList>
            <consortium name="FlyBase"/>
        </authorList>
    </citation>
    <scope>NUCLEOTIDE SEQUENCE</scope>
</reference>
<dbReference type="InterPro" id="IPR032675">
    <property type="entry name" value="LRR_dom_sf"/>
</dbReference>
<evidence type="ECO:0000313" key="1">
    <source>
        <dbReference type="EMBL" id="AAN11841.1"/>
    </source>
</evidence>
<evidence type="ECO:0000313" key="2">
    <source>
        <dbReference type="EMBL" id="AAN71395.1"/>
    </source>
</evidence>
<dbReference type="AlphaFoldDB" id="Q8I0T1"/>
<reference evidence="1 4" key="5">
    <citation type="journal article" date="2002" name="Genome Biol.">
        <title>Heterochromatic sequences in a Drosophila whole-genome shotgun assembly.</title>
        <authorList>
            <person name="Hoskins R.A."/>
            <person name="Smith C.D."/>
            <person name="Carlson J.W."/>
            <person name="Carvalho A.B."/>
            <person name="Halpern A."/>
            <person name="Kaminker J.S."/>
            <person name="Kennedy C."/>
            <person name="Mungall C.J."/>
            <person name="Sullivan B.A."/>
            <person name="Sutton G.G."/>
            <person name="Yasuhara J.C."/>
            <person name="Wakimoto B.T."/>
            <person name="Myers E.W."/>
            <person name="Celniker S.E."/>
            <person name="Rubin G.M."/>
            <person name="Karpen G.H."/>
        </authorList>
    </citation>
    <scope>NUCLEOTIDE SEQUENCE [LARGE SCALE GENOMIC DNA]</scope>
    <source>
        <strain evidence="4">Berkeley</strain>
    </source>
</reference>
<organism evidence="1 4">
    <name type="scientific">Drosophila melanogaster</name>
    <name type="common">Fruit fly</name>
    <dbReference type="NCBI Taxonomy" id="7227"/>
    <lineage>
        <taxon>Eukaryota</taxon>
        <taxon>Metazoa</taxon>
        <taxon>Ecdysozoa</taxon>
        <taxon>Arthropoda</taxon>
        <taxon>Hexapoda</taxon>
        <taxon>Insecta</taxon>
        <taxon>Pterygota</taxon>
        <taxon>Neoptera</taxon>
        <taxon>Endopterygota</taxon>
        <taxon>Diptera</taxon>
        <taxon>Brachycera</taxon>
        <taxon>Muscomorpha</taxon>
        <taxon>Ephydroidea</taxon>
        <taxon>Drosophilidae</taxon>
        <taxon>Drosophila</taxon>
        <taxon>Sophophora</taxon>
    </lineage>
</organism>
<name>Q8I0T1_DROME</name>
<reference evidence="2" key="6">
    <citation type="submission" date="2002-11" db="EMBL/GenBank/DDBJ databases">
        <authorList>
            <person name="Stapleton M."/>
            <person name="Brokstein P."/>
            <person name="Hong L."/>
            <person name="Agbayani A."/>
            <person name="Carlson J."/>
            <person name="Champe M."/>
            <person name="Chavez C."/>
            <person name="Dorsett V."/>
            <person name="Dresnek D."/>
            <person name="Farfan D."/>
            <person name="Frise E."/>
            <person name="George R."/>
            <person name="Gonzalez M."/>
            <person name="Guarin H."/>
            <person name="Kronmiller B."/>
            <person name="Li P."/>
            <person name="Liao G."/>
            <person name="Miranda A."/>
            <person name="Mungall C.J."/>
            <person name="Nunoo J."/>
            <person name="Pacleb J."/>
            <person name="Paragas V."/>
            <person name="Park S."/>
            <person name="Patel S."/>
            <person name="Phouanenavong S."/>
            <person name="Wan K."/>
            <person name="Yu C."/>
            <person name="Lewis S.E."/>
            <person name="Rubin G.M."/>
            <person name="Celniker S."/>
        </authorList>
    </citation>
    <scope>NUCLEOTIDE SEQUENCE</scope>
    <source>
        <strain evidence="2">Berkeley</strain>
    </source>
</reference>
<dbReference type="OrthoDB" id="7852155at2759"/>
<dbReference type="FlyBase" id="FBgn0052115">
    <property type="gene designation" value="CG32115"/>
</dbReference>
<reference evidence="1" key="11">
    <citation type="journal article" date="2015" name="G3 (Bethesda)">
        <title>Gene Model Annotations for Drosophila melanogaster: Impact of High-Throughput Data.</title>
        <authorList>
            <consortium name="FlyBase Consortium"/>
            <person name="Matthews B.B."/>
            <person name="Dos Santos G."/>
            <person name="Crosby M.A."/>
            <person name="Emmert D.B."/>
            <person name="St Pierre S.E."/>
            <person name="Gramates L.S."/>
            <person name="Zhou P."/>
            <person name="Schroeder A.J."/>
            <person name="Falls K."/>
            <person name="Strelets V."/>
            <person name="Russo S.M."/>
            <person name="Gelbart W.M."/>
            <person name="null"/>
        </authorList>
    </citation>
    <scope>NUCLEOTIDE SEQUENCE</scope>
</reference>
<sequence>MKTQITDINHFAFFRILDILKKNCETQHGDETEEIIKYADILNFATASFKFTRIVRDWDIHFYTRLAIHELHVVPRRNITINLDAMYKTLNAETEEGRKHLVNIITSIVSNPSIRRLKLNNLDAFFYEEHSSFADEILKILQLKRNSKPIELILNIPGREIRNLHGFRNISKLILTASIEISDLEKFCLYNPKLSTLEVNQSHFSDHGKLAQIVPHCSNLKNLKFILDDNAWDNDYVRLSRLNRLQKLIILLPENNENDMEIDIESHEEEEDMGMYFEEIGAVSTYTRSIPIFQLLKALHEKEKSTLRELRLGFNIDDEMVQLISKLNELRGLECGFYDPKSVSHFVQHPNLKRLSTLNKASIITDDYAALLEKQCTISNLDTKIIFNAKGTLSIFTEKVDILRSGNCESFLKLKNLKKIFVPDNMIKYEKATLDRFLALGVELIDYNSASSGLESVSDSGPDYSFLWNHSDENK</sequence>
<dbReference type="OMA" id="RRIVWDW"/>
<dbReference type="KEGG" id="dme:Dmel_CG32115"/>
<dbReference type="GeneID" id="317862"/>
<dbReference type="BioGRID-ORCS" id="317862">
    <property type="hits" value="0 hits in 1 CRISPR screen"/>
</dbReference>
<proteinExistence type="evidence at transcript level"/>
<dbReference type="HOGENOM" id="CLU_575228_0_0_1"/>
<reference evidence="1 4" key="9">
    <citation type="journal article" date="2007" name="Science">
        <title>The Release 5.1 annotation of Drosophila melanogaster heterochromatin.</title>
        <authorList>
            <person name="Smith C.D."/>
            <person name="Shu S."/>
            <person name="Mungall C.J."/>
            <person name="Karpen G.H."/>
        </authorList>
    </citation>
    <scope>NUCLEOTIDE SEQUENCE [LARGE SCALE GENOMIC DNA]</scope>
    <source>
        <strain evidence="4">Berkeley</strain>
    </source>
</reference>
<dbReference type="EMBL" id="BT001640">
    <property type="protein sequence ID" value="AAN71395.1"/>
    <property type="molecule type" value="mRNA"/>
</dbReference>
<dbReference type="Gene3D" id="3.80.10.10">
    <property type="entry name" value="Ribonuclease Inhibitor"/>
    <property type="match status" value="1"/>
</dbReference>
<protein>
    <submittedName>
        <fullName evidence="2">RE40923p</fullName>
    </submittedName>
</protein>
<gene>
    <name evidence="1" type="primary">BcDNA:RE40923</name>
    <name evidence="1" type="synonym">Dmel\CG32115</name>
    <name evidence="1 3" type="ORF">CG32115</name>
    <name evidence="1" type="ORF">Dmel_CG32115</name>
</gene>
<dbReference type="DNASU" id="317862"/>
<dbReference type="AGR" id="FB:FBgn0052115"/>
<evidence type="ECO:0000313" key="3">
    <source>
        <dbReference type="FlyBase" id="FBgn0052115"/>
    </source>
</evidence>
<dbReference type="Proteomes" id="UP000000803">
    <property type="component" value="Chromosome 3L"/>
</dbReference>
<dbReference type="EMBL" id="AE014296">
    <property type="protein sequence ID" value="AAN11841.1"/>
    <property type="molecule type" value="Genomic_DNA"/>
</dbReference>
<reference evidence="1 4" key="1">
    <citation type="journal article" date="2000" name="Science">
        <title>The genome sequence of Drosophila melanogaster.</title>
        <authorList>
            <person name="Adams M.D."/>
            <person name="Celniker S.E."/>
            <person name="Holt R.A."/>
            <person name="Evans C.A."/>
            <person name="Gocayne J.D."/>
            <person name="Amanatides P.G."/>
            <person name="Scherer S.E."/>
            <person name="Li P.W."/>
            <person name="Hoskins R.A."/>
            <person name="Galle R.F."/>
            <person name="George R.A."/>
            <person name="Lewis S.E."/>
            <person name="Richards S."/>
            <person name="Ashburner M."/>
            <person name="Henderson S.N."/>
            <person name="Sutton G.G."/>
            <person name="Wortman J.R."/>
            <person name="Yandell M.D."/>
            <person name="Zhang Q."/>
            <person name="Chen L.X."/>
            <person name="Brandon R.C."/>
            <person name="Rogers Y.H."/>
            <person name="Blazej R.G."/>
            <person name="Champe M."/>
            <person name="Pfeiffer B.D."/>
            <person name="Wan K.H."/>
            <person name="Doyle C."/>
            <person name="Baxter E.G."/>
            <person name="Helt G."/>
            <person name="Nelson C.R."/>
            <person name="Gabor G.L."/>
            <person name="Abril J.F."/>
            <person name="Agbayani A."/>
            <person name="An H.J."/>
            <person name="Andrews-Pfannkoch C."/>
            <person name="Baldwin D."/>
            <person name="Ballew R.M."/>
            <person name="Basu A."/>
            <person name="Baxendale J."/>
            <person name="Bayraktaroglu L."/>
            <person name="Beasley E.M."/>
            <person name="Beeson K.Y."/>
            <person name="Benos P.V."/>
            <person name="Berman B.P."/>
            <person name="Bhandari D."/>
            <person name="Bolshakov S."/>
            <person name="Borkova D."/>
            <person name="Botchan M.R."/>
            <person name="Bouck J."/>
            <person name="Brokstein P."/>
            <person name="Brottier P."/>
            <person name="Burtis K.C."/>
            <person name="Busam D.A."/>
            <person name="Butler H."/>
            <person name="Cadieu E."/>
            <person name="Center A."/>
            <person name="Chandra I."/>
            <person name="Cherry J.M."/>
            <person name="Cawley S."/>
            <person name="Dahlke C."/>
            <person name="Davenport L.B."/>
            <person name="Davies P."/>
            <person name="de Pablos B."/>
            <person name="Delcher A."/>
            <person name="Deng Z."/>
            <person name="Mays A.D."/>
            <person name="Dew I."/>
            <person name="Dietz S.M."/>
            <person name="Dodson K."/>
            <person name="Doup L.E."/>
            <person name="Downes M."/>
            <person name="Dugan-Rocha S."/>
            <person name="Dunkov B.C."/>
            <person name="Dunn P."/>
            <person name="Durbin K.J."/>
            <person name="Evangelista C.C."/>
            <person name="Ferraz C."/>
            <person name="Ferriera S."/>
            <person name="Fleischmann W."/>
            <person name="Fosler C."/>
            <person name="Gabrielian A.E."/>
            <person name="Garg N.S."/>
            <person name="Gelbart W.M."/>
            <person name="Glasser K."/>
            <person name="Glodek A."/>
            <person name="Gong F."/>
            <person name="Gorrell J.H."/>
            <person name="Gu Z."/>
            <person name="Guan P."/>
            <person name="Harris M."/>
            <person name="Harris N.L."/>
            <person name="Harvey D."/>
            <person name="Heiman T.J."/>
            <person name="Hernandez J.R."/>
            <person name="Houck J."/>
            <person name="Hostin D."/>
            <person name="Houston K.A."/>
            <person name="Howland T.J."/>
            <person name="Wei M.H."/>
            <person name="Ibegwam C."/>
            <person name="Jalali M."/>
            <person name="Kalush F."/>
            <person name="Karpen G.H."/>
            <person name="Ke Z."/>
            <person name="Kennison J.A."/>
            <person name="Ketchum K.A."/>
            <person name="Kimmel B.E."/>
            <person name="Kodira C.D."/>
            <person name="Kraft C."/>
            <person name="Kravitz S."/>
            <person name="Kulp D."/>
            <person name="Lai Z."/>
            <person name="Lasko P."/>
            <person name="Lei Y."/>
            <person name="Levitsky A.A."/>
            <person name="Li J."/>
            <person name="Li Z."/>
            <person name="Liang Y."/>
            <person name="Lin X."/>
            <person name="Liu X."/>
            <person name="Mattei B."/>
            <person name="McIntosh T.C."/>
            <person name="McLeod M.P."/>
            <person name="McPherson D."/>
            <person name="Merkulov G."/>
            <person name="Milshina N.V."/>
            <person name="Mobarry C."/>
            <person name="Morris J."/>
            <person name="Moshrefi A."/>
            <person name="Mount S.M."/>
            <person name="Moy M."/>
            <person name="Murphy B."/>
            <person name="Murphy L."/>
            <person name="Muzny D.M."/>
            <person name="Nelson D.L."/>
            <person name="Nelson D.R."/>
            <person name="Nelson K.A."/>
            <person name="Nixon K."/>
            <person name="Nusskern D.R."/>
            <person name="Pacleb J.M."/>
            <person name="Palazzolo M."/>
            <person name="Pittman G.S."/>
            <person name="Pan S."/>
            <person name="Pollard J."/>
            <person name="Puri V."/>
            <person name="Reese M.G."/>
            <person name="Reinert K."/>
            <person name="Remington K."/>
            <person name="Saunders R.D."/>
            <person name="Scheeler F."/>
            <person name="Shen H."/>
            <person name="Shue B.C."/>
            <person name="Siden-Kiamos I."/>
            <person name="Simpson M."/>
            <person name="Skupski M.P."/>
            <person name="Smith T."/>
            <person name="Spier E."/>
            <person name="Spradling A.C."/>
            <person name="Stapleton M."/>
            <person name="Strong R."/>
            <person name="Sun E."/>
            <person name="Svirskas R."/>
            <person name="Tector C."/>
            <person name="Turner R."/>
            <person name="Venter E."/>
            <person name="Wang A.H."/>
            <person name="Wang X."/>
            <person name="Wang Z.Y."/>
            <person name="Wassarman D.A."/>
            <person name="Weinstock G.M."/>
            <person name="Weissenbach J."/>
            <person name="Williams S.M."/>
            <person name="WoodageT"/>
            <person name="Worley K.C."/>
            <person name="Wu D."/>
            <person name="Yang S."/>
            <person name="Yao Q.A."/>
            <person name="Ye J."/>
            <person name="Yeh R.F."/>
            <person name="Zaveri J.S."/>
            <person name="Zhan M."/>
            <person name="Zhang G."/>
            <person name="Zhao Q."/>
            <person name="Zheng L."/>
            <person name="Zheng X.H."/>
            <person name="Zhong F.N."/>
            <person name="Zhong W."/>
            <person name="Zhou X."/>
            <person name="Zhu S."/>
            <person name="Zhu X."/>
            <person name="Smith H.O."/>
            <person name="Gibbs R.A."/>
            <person name="Myers E.W."/>
            <person name="Rubin G.M."/>
            <person name="Venter J.C."/>
        </authorList>
    </citation>
    <scope>NUCLEOTIDE SEQUENCE [LARGE SCALE GENOMIC DNA]</scope>
    <source>
        <strain evidence="4">Berkeley</strain>
    </source>
</reference>
<reference evidence="1 4" key="10">
    <citation type="journal article" date="2007" name="Science">
        <title>Sequence finishing and mapping of Drosophila melanogaster heterochromatin.</title>
        <authorList>
            <person name="Hoskins R.A."/>
            <person name="Carlson J.W."/>
            <person name="Kennedy C."/>
            <person name="Acevedo D."/>
            <person name="Evans-Holm M."/>
            <person name="Frise E."/>
            <person name="Wan K.H."/>
            <person name="Park S."/>
            <person name="Mendez-Lago M."/>
            <person name="Rossi F."/>
            <person name="Villasante A."/>
            <person name="Dimitri P."/>
            <person name="Karpen G.H."/>
            <person name="Celniker S.E."/>
        </authorList>
    </citation>
    <scope>NUCLEOTIDE SEQUENCE [LARGE SCALE GENOMIC DNA]</scope>
    <source>
        <strain evidence="4">Berkeley</strain>
    </source>
</reference>
<reference evidence="4" key="2">
    <citation type="journal article" date="2002" name="Genome Biol.">
        <title>Finishing a whole-genome shotgun: release 3 of the Drosophila melanogaster euchromatic genome sequence.</title>
        <authorList>
            <person name="Celniker S.E."/>
            <person name="Wheeler D.A."/>
            <person name="Kronmiller B."/>
            <person name="Carlson J.W."/>
            <person name="Halpern A."/>
            <person name="Patel S."/>
            <person name="Adams M."/>
            <person name="Champe M."/>
            <person name="Dugan S.P."/>
            <person name="Frise E."/>
            <person name="Hodgson A."/>
            <person name="George R.A."/>
            <person name="Hoskins R.A."/>
            <person name="Laverty T."/>
            <person name="Muzny D.M."/>
            <person name="Nelson C.R."/>
            <person name="Pacleb J.M."/>
            <person name="Park S."/>
            <person name="Pfeiffer B.D."/>
            <person name="Richards S."/>
            <person name="Sodergren E.J."/>
            <person name="Svirskas R."/>
            <person name="Tabor P.E."/>
            <person name="Wan K."/>
            <person name="Stapleton M."/>
            <person name="Sutton G.G."/>
            <person name="Venter C."/>
            <person name="Weinstock G."/>
            <person name="Scherer S.E."/>
            <person name="Myers E.W."/>
            <person name="Gibbs R.A."/>
            <person name="Rubin G.M."/>
        </authorList>
    </citation>
    <scope>NUCLEOTIDE SEQUENCE [LARGE SCALE GENOMIC DNA]</scope>
    <source>
        <strain evidence="4">Berkeley</strain>
    </source>
</reference>
<reference evidence="1" key="12">
    <citation type="journal article" date="2015" name="G3 (Bethesda)">
        <title>Gene Model Annotations for Drosophila melanogaster: The Rule-Benders.</title>
        <authorList>
            <consortium name="FlyBase Consortium"/>
            <person name="Crosby M.A."/>
            <person name="Gramates L.S."/>
            <person name="Dos Santos G."/>
            <person name="Matthews B.B."/>
            <person name="St Pierre S.E."/>
            <person name="Zhou P."/>
            <person name="Schroeder A.J."/>
            <person name="Falls K."/>
            <person name="Emmert D.B."/>
            <person name="Russo S.M."/>
            <person name="Gelbart W.M."/>
            <person name="null"/>
        </authorList>
    </citation>
    <scope>NUCLEOTIDE SEQUENCE</scope>
</reference>
<dbReference type="UCSC" id="CG32115-RA">
    <property type="organism name" value="d. melanogaster"/>
</dbReference>
<accession>Q8I0T1</accession>
<dbReference type="Bgee" id="FBgn0052115">
    <property type="expression patterns" value="Expressed in adult Malpighian tubule stellate cell of main segment in Malpighian tubule and 38 other cell types or tissues"/>
</dbReference>
<dbReference type="InParanoid" id="Q8I0T1"/>
<reference evidence="4" key="3">
    <citation type="journal article" date="2002" name="Genome Biol.">
        <title>Annotation of the Drosophila melanogaster euchromatic genome: a systematic review.</title>
        <authorList>
            <person name="Misra S."/>
            <person name="Crosby M.A."/>
            <person name="Mungall C.J."/>
            <person name="Matthews B.B."/>
            <person name="Campbell K.S."/>
            <person name="Hradecky P."/>
            <person name="Huang Y."/>
            <person name="Kaminker J.S."/>
            <person name="Millburn G.H."/>
            <person name="Prochnik S.E."/>
            <person name="Smith C.D."/>
            <person name="Tupy J.L."/>
            <person name="Whitfied E.J."/>
            <person name="Bayraktaroglu L."/>
            <person name="Berman B.P."/>
            <person name="Bettencourt B.R."/>
            <person name="Celniker S.E."/>
            <person name="de Grey A.D."/>
            <person name="Drysdale R.A."/>
            <person name="Harris N.L."/>
            <person name="Richter J."/>
            <person name="Russo S."/>
            <person name="Schroeder A.J."/>
            <person name="Shu S.Q."/>
            <person name="Stapleton M."/>
            <person name="Yamada C."/>
            <person name="Ashburner M."/>
            <person name="Gelbart W.M."/>
            <person name="Rubin G.M."/>
            <person name="Lewis S.E."/>
        </authorList>
    </citation>
    <scope>GENOME REANNOTATION</scope>
    <source>
        <strain evidence="4">Berkeley</strain>
    </source>
</reference>
<dbReference type="RefSeq" id="NP_729854.1">
    <property type="nucleotide sequence ID" value="NM_168529.2"/>
</dbReference>
<reference evidence="1" key="13">
    <citation type="journal article" date="2015" name="Genome Res.">
        <title>The Release 6 reference sequence of the Drosophila melanogaster genome.</title>
        <authorList>
            <person name="Hoskins R.A."/>
            <person name="Carlson J.W."/>
            <person name="Wan K.H."/>
            <person name="Park S."/>
            <person name="Mendez I."/>
            <person name="Galle S.E."/>
            <person name="Booth B.W."/>
            <person name="Pfeiffer B.D."/>
            <person name="George R.A."/>
            <person name="Svirskas R."/>
            <person name="Krzywinski M."/>
            <person name="Schein J."/>
            <person name="Accardo M.C."/>
            <person name="Damia E."/>
            <person name="Messina G."/>
            <person name="Mendez-Lago M."/>
            <person name="de Pablos B."/>
            <person name="Demakova O.V."/>
            <person name="Andreyeva E.N."/>
            <person name="Boldyreva L.V."/>
            <person name="Marra M."/>
            <person name="Carvalho A.B."/>
            <person name="Dimitri P."/>
            <person name="Villasante A."/>
            <person name="Zhimulev I.F."/>
            <person name="Rubin G.M."/>
            <person name="Karpen G.H."/>
            <person name="Celniker S.E."/>
        </authorList>
    </citation>
    <scope>NUCLEOTIDE SEQUENCE</scope>
</reference>
<reference evidence="1" key="14">
    <citation type="submission" date="2022-11" db="EMBL/GenBank/DDBJ databases">
        <title>Drosophila melanogaster release 4 sequence.</title>
        <authorList>
            <consortium name="Berkeley Drosophila Genome Project"/>
            <person name="Celniker S."/>
            <person name="Carlson J."/>
            <person name="Wan K."/>
            <person name="Pfeiffer B."/>
            <person name="Frise E."/>
            <person name="George R."/>
            <person name="Hoskins R."/>
            <person name="Stapleton M."/>
            <person name="Pacleb J."/>
            <person name="Park S."/>
            <person name="Svirskas R."/>
            <person name="Smith E."/>
            <person name="Yu C."/>
            <person name="Rubin G."/>
        </authorList>
    </citation>
    <scope>NUCLEOTIDE SEQUENCE</scope>
</reference>
<reference evidence="1" key="8">
    <citation type="submission" date="2006-08" db="EMBL/GenBank/DDBJ databases">
        <authorList>
            <person name="Celniker S."/>
            <person name="Carlson J."/>
            <person name="Wan K."/>
            <person name="Frise E."/>
            <person name="Hoskins R."/>
            <person name="Park S."/>
            <person name="Svirskas R."/>
            <person name="Rubin G."/>
        </authorList>
    </citation>
    <scope>NUCLEOTIDE SEQUENCE</scope>
</reference>
<dbReference type="PaxDb" id="7227-FBpp0075636"/>